<comment type="caution">
    <text evidence="3">The sequence shown here is derived from an EMBL/GenBank/DDBJ whole genome shotgun (WGS) entry which is preliminary data.</text>
</comment>
<evidence type="ECO:0000313" key="3">
    <source>
        <dbReference type="EMBL" id="MDW2760199.1"/>
    </source>
</evidence>
<feature type="region of interest" description="Disordered" evidence="1">
    <location>
        <begin position="93"/>
        <end position="120"/>
    </location>
</feature>
<dbReference type="InterPro" id="IPR010584">
    <property type="entry name" value="ExoDNase_VIII"/>
</dbReference>
<accession>A0AAP6CR50</accession>
<dbReference type="InterPro" id="IPR012337">
    <property type="entry name" value="RNaseH-like_sf"/>
</dbReference>
<gene>
    <name evidence="3" type="ORF">RYZ67_17165</name>
</gene>
<dbReference type="RefSeq" id="WP_264363779.1">
    <property type="nucleotide sequence ID" value="NZ_CP119048.1"/>
</dbReference>
<protein>
    <submittedName>
        <fullName evidence="3">3'-5' exoribonuclease</fullName>
    </submittedName>
</protein>
<evidence type="ECO:0000313" key="4">
    <source>
        <dbReference type="Proteomes" id="UP001278087"/>
    </source>
</evidence>
<dbReference type="Pfam" id="PF16473">
    <property type="entry name" value="Rv2179c-like"/>
    <property type="match status" value="1"/>
</dbReference>
<feature type="domain" description="3'-5' exoribonuclease Rv2179c-like" evidence="2">
    <location>
        <begin position="642"/>
        <end position="820"/>
    </location>
</feature>
<dbReference type="Gene3D" id="3.30.420.10">
    <property type="entry name" value="Ribonuclease H-like superfamily/Ribonuclease H"/>
    <property type="match status" value="1"/>
</dbReference>
<evidence type="ECO:0000259" key="2">
    <source>
        <dbReference type="Pfam" id="PF16473"/>
    </source>
</evidence>
<organism evidence="3 4">
    <name type="scientific">Citrobacter freundii</name>
    <dbReference type="NCBI Taxonomy" id="546"/>
    <lineage>
        <taxon>Bacteria</taxon>
        <taxon>Pseudomonadati</taxon>
        <taxon>Pseudomonadota</taxon>
        <taxon>Gammaproteobacteria</taxon>
        <taxon>Enterobacterales</taxon>
        <taxon>Enterobacteriaceae</taxon>
        <taxon>Citrobacter</taxon>
        <taxon>Citrobacter freundii complex</taxon>
    </lineage>
</organism>
<name>A0AAP6CR50_CITFR</name>
<dbReference type="Pfam" id="PF06630">
    <property type="entry name" value="Exonuc_VIII"/>
    <property type="match status" value="2"/>
</dbReference>
<proteinExistence type="predicted"/>
<sequence length="826" mass="91904">MLTYAYLIKAKAKATEAKNLFCWFSAKSDSRAEREILNILEDNDIAVGRGADYQLPVRTNWFVVDDLPEESALDETWCDRYELAEDQQTWQLKQKPDNENQEASSQQKPETSSANVPTSDAPALLRPISRLRLSQRLIAHLLNDGEEKEISEARHVQIGQMELDDNDLYIQNLLLAVANVPAAKELSAHVEWNLANAIKEVFDREQVYTVASFEEFITEWIAEPKARTHTVQEWVNDKKALIVGDEPTVPPVTPELITVATLPLRQRLLAQFISEEYAYHIDTEQKKTIQELELDVDNSYVQNLLLAAENVEPFRKAPEIDIWKIVSALKTIFPVDGKRVDLSTVIHFFKTWFNTEHIDRGLLVKEWCKGNRVSQIQRTDTGTNAGGGKKTDRNTDYAQTLDTLDVEIALATLTMDFDIYNIPGSILRQAKDIIAAKDSPFKEWSAALRKCSGILDYSRAAIFALIRSAHPSYYLSPGRLSGYINANLVEIDHQTPTDETLAAARQVNSAAVVAAVVQGKEPLENLEKLSTDFATVGALAAKAAKQESSETIKQPEVANLGNGIFSVEGLMNPPAKLTEEATSDVQMEETDNNEIKANPEMSQSETAVLPVKSADATGDASASLNNEPVHHINTAPLNAFYTHLMVDMETMCNSPDAPIVSIGAVFFDPSTGNTGAEFYRVVNLESSMSFGMKPDASTIQWWLKQSSEARSAILVDEAMGLRESLELLADFIAENAANGSHTVQLWGNGCSFDNVILRRAYALTETPFAVPFRNDRDVRTMVELGKSVGINPRYDIPFKGDMHNALSDARHHVKYVSAIWQRLTAN</sequence>
<dbReference type="GO" id="GO:0051908">
    <property type="term" value="F:double-stranded DNA 5'-3' DNA exonuclease activity"/>
    <property type="evidence" value="ECO:0007669"/>
    <property type="project" value="InterPro"/>
</dbReference>
<dbReference type="SUPFAM" id="SSF53098">
    <property type="entry name" value="Ribonuclease H-like"/>
    <property type="match status" value="1"/>
</dbReference>
<evidence type="ECO:0000256" key="1">
    <source>
        <dbReference type="SAM" id="MobiDB-lite"/>
    </source>
</evidence>
<dbReference type="AlphaFoldDB" id="A0AAP6CR50"/>
<dbReference type="InterPro" id="IPR033390">
    <property type="entry name" value="Rv2179c-like"/>
</dbReference>
<dbReference type="Proteomes" id="UP001278087">
    <property type="component" value="Unassembled WGS sequence"/>
</dbReference>
<dbReference type="GO" id="GO:0003676">
    <property type="term" value="F:nucleic acid binding"/>
    <property type="evidence" value="ECO:0007669"/>
    <property type="project" value="InterPro"/>
</dbReference>
<dbReference type="EMBL" id="JAWPBU010000021">
    <property type="protein sequence ID" value="MDW2760199.1"/>
    <property type="molecule type" value="Genomic_DNA"/>
</dbReference>
<dbReference type="InterPro" id="IPR036397">
    <property type="entry name" value="RNaseH_sf"/>
</dbReference>
<feature type="compositionally biased region" description="Polar residues" evidence="1">
    <location>
        <begin position="101"/>
        <end position="118"/>
    </location>
</feature>
<reference evidence="3" key="1">
    <citation type="submission" date="2023-10" db="EMBL/GenBank/DDBJ databases">
        <title>Fecal carriage and genetic characteristics of carbapenem-resistant Enterobacterales among healthy adults from four provinces of China.</title>
        <authorList>
            <person name="Li Y."/>
            <person name="Zhang R."/>
        </authorList>
    </citation>
    <scope>NUCLEOTIDE SEQUENCE</scope>
    <source>
        <strain evidence="3">HN-136</strain>
    </source>
</reference>